<keyword evidence="2" id="KW-1185">Reference proteome</keyword>
<organism evidence="1 2">
    <name type="scientific">Venturia effusa</name>
    <dbReference type="NCBI Taxonomy" id="50376"/>
    <lineage>
        <taxon>Eukaryota</taxon>
        <taxon>Fungi</taxon>
        <taxon>Dikarya</taxon>
        <taxon>Ascomycota</taxon>
        <taxon>Pezizomycotina</taxon>
        <taxon>Dothideomycetes</taxon>
        <taxon>Pleosporomycetidae</taxon>
        <taxon>Venturiales</taxon>
        <taxon>Venturiaceae</taxon>
        <taxon>Venturia</taxon>
    </lineage>
</organism>
<dbReference type="EMBL" id="CP042186">
    <property type="protein sequence ID" value="QDS68555.1"/>
    <property type="molecule type" value="Genomic_DNA"/>
</dbReference>
<sequence>MATGPSRFHGGRVKDYAAAFEKNKKLFLSWADTNSKACHGYCEDAYENDLGDHPPQGSPGQEWGKTVRMNCYAARVFKKRTTPTATDGIEVVKGYPYPHCDVSCTPHTTFWRKIGKSPQTCKFSFGTC</sequence>
<name>A0A517KYU4_9PEZI</name>
<proteinExistence type="predicted"/>
<accession>A0A517KYU4</accession>
<evidence type="ECO:0000313" key="2">
    <source>
        <dbReference type="Proteomes" id="UP000316270"/>
    </source>
</evidence>
<dbReference type="Proteomes" id="UP000316270">
    <property type="component" value="Chromosome 2"/>
</dbReference>
<evidence type="ECO:0000313" key="1">
    <source>
        <dbReference type="EMBL" id="QDS68555.1"/>
    </source>
</evidence>
<dbReference type="AlphaFoldDB" id="A0A517KYU4"/>
<reference evidence="1 2" key="1">
    <citation type="submission" date="2019-07" db="EMBL/GenBank/DDBJ databases">
        <title>Finished genome of Venturia effusa.</title>
        <authorList>
            <person name="Young C.A."/>
            <person name="Cox M.P."/>
            <person name="Ganley A.R.D."/>
            <person name="David W.J."/>
        </authorList>
    </citation>
    <scope>NUCLEOTIDE SEQUENCE [LARGE SCALE GENOMIC DNA]</scope>
    <source>
        <strain evidence="2">albino</strain>
    </source>
</reference>
<protein>
    <submittedName>
        <fullName evidence="1">Uncharacterized protein</fullName>
    </submittedName>
</protein>
<gene>
    <name evidence="1" type="ORF">FKW77_000052</name>
</gene>